<protein>
    <submittedName>
        <fullName evidence="4">Glutathione S-transferase</fullName>
        <ecNumber evidence="4">2.5.1.18</ecNumber>
    </submittedName>
</protein>
<comment type="caution">
    <text evidence="4">The sequence shown here is derived from an EMBL/GenBank/DDBJ whole genome shotgun (WGS) entry which is preliminary data.</text>
</comment>
<dbReference type="HOGENOM" id="CLU_011226_6_4_4"/>
<evidence type="ECO:0000259" key="3">
    <source>
        <dbReference type="PROSITE" id="PS50405"/>
    </source>
</evidence>
<dbReference type="InterPro" id="IPR010987">
    <property type="entry name" value="Glutathione-S-Trfase_C-like"/>
</dbReference>
<dbReference type="Proteomes" id="UP000005336">
    <property type="component" value="Unassembled WGS sequence"/>
</dbReference>
<dbReference type="Gene3D" id="1.20.1050.10">
    <property type="match status" value="1"/>
</dbReference>
<dbReference type="GO" id="GO:0004364">
    <property type="term" value="F:glutathione transferase activity"/>
    <property type="evidence" value="ECO:0007669"/>
    <property type="project" value="UniProtKB-EC"/>
</dbReference>
<keyword evidence="5" id="KW-1185">Reference proteome</keyword>
<reference evidence="4 5" key="1">
    <citation type="submission" date="2011-06" db="EMBL/GenBank/DDBJ databases">
        <authorList>
            <person name="Muzny D."/>
            <person name="Qin X."/>
            <person name="Deng J."/>
            <person name="Jiang H."/>
            <person name="Liu Y."/>
            <person name="Qu J."/>
            <person name="Song X.-Z."/>
            <person name="Zhang L."/>
            <person name="Thornton R."/>
            <person name="Coyle M."/>
            <person name="Francisco L."/>
            <person name="Jackson L."/>
            <person name="Javaid M."/>
            <person name="Korchina V."/>
            <person name="Kovar C."/>
            <person name="Mata R."/>
            <person name="Mathew T."/>
            <person name="Ngo R."/>
            <person name="Nguyen L."/>
            <person name="Nguyen N."/>
            <person name="Okwuonu G."/>
            <person name="Ongeri F."/>
            <person name="Pham C."/>
            <person name="Simmons D."/>
            <person name="Wilczek-Boney K."/>
            <person name="Hale W."/>
            <person name="Jakkamsetti A."/>
            <person name="Pham P."/>
            <person name="Ruth R."/>
            <person name="San Lucas F."/>
            <person name="Warren J."/>
            <person name="Zhang J."/>
            <person name="Zhao Z."/>
            <person name="Zhou C."/>
            <person name="Zhu D."/>
            <person name="Lee S."/>
            <person name="Bess C."/>
            <person name="Blankenburg K."/>
            <person name="Forbes L."/>
            <person name="Fu Q."/>
            <person name="Gubbala S."/>
            <person name="Hirani K."/>
            <person name="Jayaseelan J.C."/>
            <person name="Lara F."/>
            <person name="Munidasa M."/>
            <person name="Palculict T."/>
            <person name="Patil S."/>
            <person name="Pu L.-L."/>
            <person name="Saada N."/>
            <person name="Tang L."/>
            <person name="Weissenberger G."/>
            <person name="Zhu Y."/>
            <person name="Hemphill L."/>
            <person name="Shang Y."/>
            <person name="Youmans B."/>
            <person name="Ayvaz T."/>
            <person name="Ross M."/>
            <person name="Santibanez J."/>
            <person name="Aqrawi P."/>
            <person name="Gross S."/>
            <person name="Joshi V."/>
            <person name="Fowler G."/>
            <person name="Nazareth L."/>
            <person name="Reid J."/>
            <person name="Worley K."/>
            <person name="Petrosino J."/>
            <person name="Highlander S."/>
            <person name="Gibbs R."/>
        </authorList>
    </citation>
    <scope>NUCLEOTIDE SEQUENCE [LARGE SCALE GENOMIC DNA]</scope>
    <source>
        <strain evidence="4 5">9715</strain>
    </source>
</reference>
<dbReference type="PANTHER" id="PTHR44051:SF21">
    <property type="entry name" value="GLUTATHIONE S-TRANSFERASE FAMILY PROTEIN"/>
    <property type="match status" value="1"/>
</dbReference>
<dbReference type="Pfam" id="PF00043">
    <property type="entry name" value="GST_C"/>
    <property type="match status" value="1"/>
</dbReference>
<dbReference type="InterPro" id="IPR040079">
    <property type="entry name" value="Glutathione_S-Trfase"/>
</dbReference>
<dbReference type="CDD" id="cd03046">
    <property type="entry name" value="GST_N_GTT1_like"/>
    <property type="match status" value="1"/>
</dbReference>
<dbReference type="InterPro" id="IPR036282">
    <property type="entry name" value="Glutathione-S-Trfase_C_sf"/>
</dbReference>
<dbReference type="CDD" id="cd03207">
    <property type="entry name" value="GST_C_8"/>
    <property type="match status" value="1"/>
</dbReference>
<evidence type="ECO:0000259" key="2">
    <source>
        <dbReference type="PROSITE" id="PS50404"/>
    </source>
</evidence>
<name>G4CRS8_9NEIS</name>
<dbReference type="PROSITE" id="PS50405">
    <property type="entry name" value="GST_CTER"/>
    <property type="match status" value="1"/>
</dbReference>
<dbReference type="PANTHER" id="PTHR44051">
    <property type="entry name" value="GLUTATHIONE S-TRANSFERASE-RELATED"/>
    <property type="match status" value="1"/>
</dbReference>
<gene>
    <name evidence="4" type="primary">gst4</name>
    <name evidence="4" type="ORF">HMPREF9370_1788</name>
</gene>
<dbReference type="SUPFAM" id="SSF52833">
    <property type="entry name" value="Thioredoxin-like"/>
    <property type="match status" value="1"/>
</dbReference>
<keyword evidence="4" id="KW-0808">Transferase</keyword>
<evidence type="ECO:0000313" key="4">
    <source>
        <dbReference type="EMBL" id="EGZ45229.1"/>
    </source>
</evidence>
<proteinExistence type="inferred from homology"/>
<dbReference type="InterPro" id="IPR004046">
    <property type="entry name" value="GST_C"/>
</dbReference>
<dbReference type="PROSITE" id="PS50404">
    <property type="entry name" value="GST_NTER"/>
    <property type="match status" value="1"/>
</dbReference>
<evidence type="ECO:0000256" key="1">
    <source>
        <dbReference type="RuleBase" id="RU003494"/>
    </source>
</evidence>
<dbReference type="Pfam" id="PF02798">
    <property type="entry name" value="GST_N"/>
    <property type="match status" value="1"/>
</dbReference>
<sequence length="263" mass="29578">MTGLFLREMLKQTISLIAWQCLSEKRFQTGILLLTEIVIASCYTELCYENVVNGIEERQMKLTFYTHPMSRGRIARWMLEETGLPYETVLLEYGTSMKAPEYRAINPMGKVPALKHGDVVVTETAAICMYLADLVPEKKLAPPVGSPERGAYYRWISFMAPLEQLMIAKTSGAPLPKSENAGFGTEADLLDTLEAALTDREYLAGDTFTAADLLVAAYVGWYVQFKLLEPRPAFVQFAERHRKRPAALRADEIDEELLAQQGK</sequence>
<evidence type="ECO:0000313" key="5">
    <source>
        <dbReference type="Proteomes" id="UP000005336"/>
    </source>
</evidence>
<dbReference type="SUPFAM" id="SSF47616">
    <property type="entry name" value="GST C-terminal domain-like"/>
    <property type="match status" value="1"/>
</dbReference>
<dbReference type="Gene3D" id="3.40.30.10">
    <property type="entry name" value="Glutaredoxin"/>
    <property type="match status" value="1"/>
</dbReference>
<feature type="domain" description="GST C-terminal" evidence="3">
    <location>
        <begin position="145"/>
        <end position="263"/>
    </location>
</feature>
<dbReference type="STRING" id="1030841.HMPREF9370_1788"/>
<comment type="similarity">
    <text evidence="1">Belongs to the GST superfamily.</text>
</comment>
<dbReference type="AlphaFoldDB" id="G4CRS8"/>
<dbReference type="PATRIC" id="fig|1030841.3.peg.1779"/>
<dbReference type="InterPro" id="IPR036249">
    <property type="entry name" value="Thioredoxin-like_sf"/>
</dbReference>
<dbReference type="EC" id="2.5.1.18" evidence="4"/>
<dbReference type="EMBL" id="AGAZ01000061">
    <property type="protein sequence ID" value="EGZ45229.1"/>
    <property type="molecule type" value="Genomic_DNA"/>
</dbReference>
<organism evidence="4 5">
    <name type="scientific">Neisseria wadsworthii 9715</name>
    <dbReference type="NCBI Taxonomy" id="1030841"/>
    <lineage>
        <taxon>Bacteria</taxon>
        <taxon>Pseudomonadati</taxon>
        <taxon>Pseudomonadota</taxon>
        <taxon>Betaproteobacteria</taxon>
        <taxon>Neisseriales</taxon>
        <taxon>Neisseriaceae</taxon>
        <taxon>Neisseria</taxon>
    </lineage>
</organism>
<dbReference type="SFLD" id="SFLDG01150">
    <property type="entry name" value="Main.1:_Beta-like"/>
    <property type="match status" value="1"/>
</dbReference>
<dbReference type="SFLD" id="SFLDS00019">
    <property type="entry name" value="Glutathione_Transferase_(cytos"/>
    <property type="match status" value="1"/>
</dbReference>
<feature type="domain" description="GST N-terminal" evidence="2">
    <location>
        <begin position="60"/>
        <end position="139"/>
    </location>
</feature>
<dbReference type="InterPro" id="IPR004045">
    <property type="entry name" value="Glutathione_S-Trfase_N"/>
</dbReference>
<dbReference type="SFLD" id="SFLDG00358">
    <property type="entry name" value="Main_(cytGST)"/>
    <property type="match status" value="1"/>
</dbReference>
<accession>G4CRS8</accession>